<comment type="caution">
    <text evidence="1">The sequence shown here is derived from an EMBL/GenBank/DDBJ whole genome shotgun (WGS) entry which is preliminary data.</text>
</comment>
<reference evidence="2" key="1">
    <citation type="journal article" date="2019" name="Int. J. Syst. Evol. Microbiol.">
        <title>The Global Catalogue of Microorganisms (GCM) 10K type strain sequencing project: providing services to taxonomists for standard genome sequencing and annotation.</title>
        <authorList>
            <consortium name="The Broad Institute Genomics Platform"/>
            <consortium name="The Broad Institute Genome Sequencing Center for Infectious Disease"/>
            <person name="Wu L."/>
            <person name="Ma J."/>
        </authorList>
    </citation>
    <scope>NUCLEOTIDE SEQUENCE [LARGE SCALE GENOMIC DNA]</scope>
    <source>
        <strain evidence="2">JCM 17924</strain>
    </source>
</reference>
<name>A0ABP8JND5_9BACT</name>
<dbReference type="RefSeq" id="WP_345228032.1">
    <property type="nucleotide sequence ID" value="NZ_BAABHA010000015.1"/>
</dbReference>
<gene>
    <name evidence="1" type="ORF">GCM10023186_45370</name>
</gene>
<proteinExistence type="predicted"/>
<evidence type="ECO:0000313" key="2">
    <source>
        <dbReference type="Proteomes" id="UP001500454"/>
    </source>
</evidence>
<dbReference type="Gene3D" id="2.60.40.1120">
    <property type="entry name" value="Carboxypeptidase-like, regulatory domain"/>
    <property type="match status" value="1"/>
</dbReference>
<evidence type="ECO:0000313" key="1">
    <source>
        <dbReference type="EMBL" id="GAA4393626.1"/>
    </source>
</evidence>
<sequence>MAQTLREFPYPAGNIVGVVSYDPATGVVAFALLPIDAGEPTDPGQFNGPNDGINDGEALLESCALGVDGERTGELLQVVARDADPYAEQVLVPNAPQCTDPPGCDLIATLSYDTVNSFAVLNVTTSSPPWESSSDNVTFTANQTTYPVVPGVSKRLYVRDAAGCQVPVDALLADPNPPGGEIIDTFETGGETVTVRYTASGRTLAFTQSPNQFPVPSPLAEAQRGRAEDELISERFEGSQRVRFRASFAAPYVTIDLSADPEPAPCTVRLVSSQATPTTAPLTATGSITAEAATDNAAGLQVRLFRSSTPAVLVQDWVNTDAQGAFVFTGLIAGEYNVQARDDNPRGCLADMDVTVGEFAKVGCRDPAALNYDPLASVDAPCTYPVALAQTAVLSVPPSGSLRFYLPESRNPLDRVAFADRNLVGINPKAYCQKVNKADSVTIQFKSNFANHTVQLRPCNGGPARTFPVRRLVQGQGNTATFAGYLRAHDTSASQARLYFAYATLPYPFVVGQRLGLGGTGTALDGEYPVVAVREDVAAGAPYVLLNAPYAQATTQQRLDASVTLTYDLQRFDTYEVTLSFGAVANGCYVATIAATDPELGTARAVSEPLDVQPSHPDSVEITWRNFDNAYALNYTAGLVNRVRVTGRFQDWDVDGEDETLDESNGRTLLLRSTAKRVLQLDVFALPNYVHEKLGLAFKHDLVTVDGLEVVKNGKYERTPVERYPLWNGRVLLWQAEWLGAGNSDDLGNINQGQGFIIVNGGFLRV</sequence>
<dbReference type="EMBL" id="BAABHA010000015">
    <property type="protein sequence ID" value="GAA4393626.1"/>
    <property type="molecule type" value="Genomic_DNA"/>
</dbReference>
<accession>A0ABP8JND5</accession>
<organism evidence="1 2">
    <name type="scientific">Hymenobacter koreensis</name>
    <dbReference type="NCBI Taxonomy" id="1084523"/>
    <lineage>
        <taxon>Bacteria</taxon>
        <taxon>Pseudomonadati</taxon>
        <taxon>Bacteroidota</taxon>
        <taxon>Cytophagia</taxon>
        <taxon>Cytophagales</taxon>
        <taxon>Hymenobacteraceae</taxon>
        <taxon>Hymenobacter</taxon>
    </lineage>
</organism>
<dbReference type="SUPFAM" id="SSF49452">
    <property type="entry name" value="Starch-binding domain-like"/>
    <property type="match status" value="1"/>
</dbReference>
<protein>
    <recommendedName>
        <fullName evidence="3">Carboxypeptidase regulatory-like domain-containing protein</fullName>
    </recommendedName>
</protein>
<keyword evidence="2" id="KW-1185">Reference proteome</keyword>
<dbReference type="Proteomes" id="UP001500454">
    <property type="component" value="Unassembled WGS sequence"/>
</dbReference>
<dbReference type="InterPro" id="IPR013784">
    <property type="entry name" value="Carb-bd-like_fold"/>
</dbReference>
<evidence type="ECO:0008006" key="3">
    <source>
        <dbReference type="Google" id="ProtNLM"/>
    </source>
</evidence>